<dbReference type="Proteomes" id="UP001185728">
    <property type="component" value="Unassembled WGS sequence"/>
</dbReference>
<dbReference type="EC" id="2.7.13.3" evidence="2"/>
<dbReference type="InterPro" id="IPR050482">
    <property type="entry name" value="Sensor_HK_TwoCompSys"/>
</dbReference>
<evidence type="ECO:0000256" key="8">
    <source>
        <dbReference type="ARBA" id="ARBA00023012"/>
    </source>
</evidence>
<evidence type="ECO:0000256" key="2">
    <source>
        <dbReference type="ARBA" id="ARBA00012438"/>
    </source>
</evidence>
<name>A0AAP5WEP5_9MICC</name>
<protein>
    <recommendedName>
        <fullName evidence="2">histidine kinase</fullName>
        <ecNumber evidence="2">2.7.13.3</ecNumber>
    </recommendedName>
</protein>
<keyword evidence="5" id="KW-0547">Nucleotide-binding</keyword>
<dbReference type="PANTHER" id="PTHR24421:SF10">
    <property type="entry name" value="NITRATE_NITRITE SENSOR PROTEIN NARQ"/>
    <property type="match status" value="1"/>
</dbReference>
<dbReference type="InterPro" id="IPR036890">
    <property type="entry name" value="HATPase_C_sf"/>
</dbReference>
<keyword evidence="6 12" id="KW-0418">Kinase</keyword>
<dbReference type="PANTHER" id="PTHR24421">
    <property type="entry name" value="NITRATE/NITRITE SENSOR PROTEIN NARX-RELATED"/>
    <property type="match status" value="1"/>
</dbReference>
<dbReference type="Gene3D" id="3.30.565.10">
    <property type="entry name" value="Histidine kinase-like ATPase, C-terminal domain"/>
    <property type="match status" value="1"/>
</dbReference>
<gene>
    <name evidence="12" type="ORF">R4064_09955</name>
</gene>
<dbReference type="GO" id="GO:0016020">
    <property type="term" value="C:membrane"/>
    <property type="evidence" value="ECO:0007669"/>
    <property type="project" value="InterPro"/>
</dbReference>
<proteinExistence type="predicted"/>
<dbReference type="Pfam" id="PF07730">
    <property type="entry name" value="HisKA_3"/>
    <property type="match status" value="1"/>
</dbReference>
<dbReference type="RefSeq" id="WP_113914248.1">
    <property type="nucleotide sequence ID" value="NZ_JAIRBJ010000007.1"/>
</dbReference>
<dbReference type="InterPro" id="IPR011712">
    <property type="entry name" value="Sig_transdc_His_kin_sub3_dim/P"/>
</dbReference>
<feature type="region of interest" description="Disordered" evidence="9">
    <location>
        <begin position="1"/>
        <end position="26"/>
    </location>
</feature>
<evidence type="ECO:0000256" key="1">
    <source>
        <dbReference type="ARBA" id="ARBA00000085"/>
    </source>
</evidence>
<evidence type="ECO:0000259" key="11">
    <source>
        <dbReference type="Pfam" id="PF07730"/>
    </source>
</evidence>
<dbReference type="SUPFAM" id="SSF55874">
    <property type="entry name" value="ATPase domain of HSP90 chaperone/DNA topoisomerase II/histidine kinase"/>
    <property type="match status" value="1"/>
</dbReference>
<evidence type="ECO:0000256" key="6">
    <source>
        <dbReference type="ARBA" id="ARBA00022777"/>
    </source>
</evidence>
<evidence type="ECO:0000313" key="13">
    <source>
        <dbReference type="Proteomes" id="UP001185728"/>
    </source>
</evidence>
<keyword evidence="4" id="KW-0808">Transferase</keyword>
<keyword evidence="8" id="KW-0902">Two-component regulatory system</keyword>
<dbReference type="AlphaFoldDB" id="A0AAP5WEP5"/>
<organism evidence="12 13">
    <name type="scientific">Micrococcus yunnanensis</name>
    <dbReference type="NCBI Taxonomy" id="566027"/>
    <lineage>
        <taxon>Bacteria</taxon>
        <taxon>Bacillati</taxon>
        <taxon>Actinomycetota</taxon>
        <taxon>Actinomycetes</taxon>
        <taxon>Micrococcales</taxon>
        <taxon>Micrococcaceae</taxon>
        <taxon>Micrococcus</taxon>
    </lineage>
</organism>
<comment type="catalytic activity">
    <reaction evidence="1">
        <text>ATP + protein L-histidine = ADP + protein N-phospho-L-histidine.</text>
        <dbReference type="EC" id="2.7.13.3"/>
    </reaction>
</comment>
<feature type="transmembrane region" description="Helical" evidence="10">
    <location>
        <begin position="195"/>
        <end position="214"/>
    </location>
</feature>
<feature type="transmembrane region" description="Helical" evidence="10">
    <location>
        <begin position="163"/>
        <end position="183"/>
    </location>
</feature>
<keyword evidence="3" id="KW-0597">Phosphoprotein</keyword>
<keyword evidence="10" id="KW-1133">Transmembrane helix</keyword>
<dbReference type="EMBL" id="JAWLUK010000020">
    <property type="protein sequence ID" value="MDV7177943.1"/>
    <property type="molecule type" value="Genomic_DNA"/>
</dbReference>
<evidence type="ECO:0000256" key="3">
    <source>
        <dbReference type="ARBA" id="ARBA00022553"/>
    </source>
</evidence>
<dbReference type="GO" id="GO:0046983">
    <property type="term" value="F:protein dimerization activity"/>
    <property type="evidence" value="ECO:0007669"/>
    <property type="project" value="InterPro"/>
</dbReference>
<keyword evidence="10" id="KW-0812">Transmembrane</keyword>
<reference evidence="12" key="1">
    <citation type="submission" date="2023-10" db="EMBL/GenBank/DDBJ databases">
        <title>Development of a sustainable strategy for remediation of hydrocarbon-contaminated territories based on the waste exchange concept.</title>
        <authorList>
            <person name="Krivoruchko A."/>
        </authorList>
    </citation>
    <scope>NUCLEOTIDE SEQUENCE</scope>
    <source>
        <strain evidence="12">IEGM 1325</strain>
    </source>
</reference>
<feature type="transmembrane region" description="Helical" evidence="10">
    <location>
        <begin position="43"/>
        <end position="63"/>
    </location>
</feature>
<dbReference type="Gene3D" id="1.20.5.1930">
    <property type="match status" value="1"/>
</dbReference>
<dbReference type="CDD" id="cd16917">
    <property type="entry name" value="HATPase_UhpB-NarQ-NarX-like"/>
    <property type="match status" value="1"/>
</dbReference>
<dbReference type="GO" id="GO:0005524">
    <property type="term" value="F:ATP binding"/>
    <property type="evidence" value="ECO:0007669"/>
    <property type="project" value="UniProtKB-KW"/>
</dbReference>
<evidence type="ECO:0000256" key="9">
    <source>
        <dbReference type="SAM" id="MobiDB-lite"/>
    </source>
</evidence>
<evidence type="ECO:0000256" key="5">
    <source>
        <dbReference type="ARBA" id="ARBA00022741"/>
    </source>
</evidence>
<keyword evidence="10" id="KW-0472">Membrane</keyword>
<feature type="compositionally biased region" description="Low complexity" evidence="9">
    <location>
        <begin position="1"/>
        <end position="15"/>
    </location>
</feature>
<evidence type="ECO:0000256" key="4">
    <source>
        <dbReference type="ARBA" id="ARBA00022679"/>
    </source>
</evidence>
<evidence type="ECO:0000256" key="7">
    <source>
        <dbReference type="ARBA" id="ARBA00022840"/>
    </source>
</evidence>
<evidence type="ECO:0000313" key="12">
    <source>
        <dbReference type="EMBL" id="MDV7177943.1"/>
    </source>
</evidence>
<dbReference type="GO" id="GO:0000155">
    <property type="term" value="F:phosphorelay sensor kinase activity"/>
    <property type="evidence" value="ECO:0007669"/>
    <property type="project" value="InterPro"/>
</dbReference>
<feature type="domain" description="Signal transduction histidine kinase subgroup 3 dimerisation and phosphoacceptor" evidence="11">
    <location>
        <begin position="242"/>
        <end position="304"/>
    </location>
</feature>
<comment type="caution">
    <text evidence="12">The sequence shown here is derived from an EMBL/GenBank/DDBJ whole genome shotgun (WGS) entry which is preliminary data.</text>
</comment>
<accession>A0AAP5WEP5</accession>
<feature type="transmembrane region" description="Helical" evidence="10">
    <location>
        <begin position="116"/>
        <end position="133"/>
    </location>
</feature>
<keyword evidence="7" id="KW-0067">ATP-binding</keyword>
<sequence length="449" mass="47983">MSIAAPAPARTTTATSPPPAESPLGSRLPAILRTEPVSRHTRIVLYVIVGLMVLGEILTLMLGPTVAAGLSADPELAGILEEDGGLTGEGREPLLRWVLFLASVLVTLLFGWQPTLAAVFVLLGCTFGLVGLVEADHAHLTPQAFSGGVVLGAAMVTRYSHRVFVWFALGALILLTVAGEVLTDGTWADEDCLKGVMVITLIVALCVAVPAFMIRRSRHRARDREAALRRAEEAAACAAEAERQRIAAELHDVVAHGLTVISMQAAMLPTQRDPDKRAAAEKAIEEAARQSLVDLRRMLTALRGSSRNAQTAEGDAVVDLPARLDEFEAQLHAAGFAVERSLTELDELPRSLELTVLRVVQESVTNILKHAPRRGTVRLTSQLEGADRLVLCIASPMDEGEPRRDRVVVAMASGFGLAGMRERVAVFGGTLTAGPLGGCWVVRAELPLR</sequence>
<evidence type="ECO:0000256" key="10">
    <source>
        <dbReference type="SAM" id="Phobius"/>
    </source>
</evidence>